<evidence type="ECO:0000259" key="19">
    <source>
        <dbReference type="PROSITE" id="PS50011"/>
    </source>
</evidence>
<feature type="domain" description="Protein kinase" evidence="19">
    <location>
        <begin position="140"/>
        <end position="415"/>
    </location>
</feature>
<feature type="region of interest" description="Disordered" evidence="17">
    <location>
        <begin position="1"/>
        <end position="60"/>
    </location>
</feature>
<evidence type="ECO:0000256" key="12">
    <source>
        <dbReference type="ARBA" id="ARBA00023054"/>
    </source>
</evidence>
<evidence type="ECO:0000256" key="4">
    <source>
        <dbReference type="ARBA" id="ARBA00022443"/>
    </source>
</evidence>
<dbReference type="SMART" id="SM00326">
    <property type="entry name" value="SH3"/>
    <property type="match status" value="1"/>
</dbReference>
<dbReference type="InterPro" id="IPR001452">
    <property type="entry name" value="SH3_domain"/>
</dbReference>
<keyword evidence="11 16" id="KW-0067">ATP-binding</keyword>
<dbReference type="PROSITE" id="PS00108">
    <property type="entry name" value="PROTEIN_KINASE_ST"/>
    <property type="match status" value="1"/>
</dbReference>
<dbReference type="InterPro" id="IPR008271">
    <property type="entry name" value="Ser/Thr_kinase_AS"/>
</dbReference>
<dbReference type="InterPro" id="IPR017441">
    <property type="entry name" value="Protein_kinase_ATP_BS"/>
</dbReference>
<reference evidence="20 21" key="1">
    <citation type="submission" date="2024-05" db="EMBL/GenBank/DDBJ databases">
        <authorList>
            <person name="Wallberg A."/>
        </authorList>
    </citation>
    <scope>NUCLEOTIDE SEQUENCE [LARGE SCALE GENOMIC DNA]</scope>
</reference>
<dbReference type="PANTHER" id="PTHR44329:SF293">
    <property type="entry name" value="MITOGEN-ACTIVATED PROTEIN KINASE KINASE KINASE"/>
    <property type="match status" value="1"/>
</dbReference>
<dbReference type="PROSITE" id="PS00107">
    <property type="entry name" value="PROTEIN_KINASE_ATP"/>
    <property type="match status" value="1"/>
</dbReference>
<keyword evidence="7" id="KW-0808">Transferase</keyword>
<dbReference type="Gene3D" id="1.10.510.10">
    <property type="entry name" value="Transferase(Phosphotransferase) domain 1"/>
    <property type="match status" value="1"/>
</dbReference>
<evidence type="ECO:0000256" key="16">
    <source>
        <dbReference type="PROSITE-ProRule" id="PRU10141"/>
    </source>
</evidence>
<feature type="domain" description="SH3" evidence="18">
    <location>
        <begin position="62"/>
        <end position="126"/>
    </location>
</feature>
<keyword evidence="5" id="KW-0723">Serine/threonine-protein kinase</keyword>
<dbReference type="GO" id="GO:0005524">
    <property type="term" value="F:ATP binding"/>
    <property type="evidence" value="ECO:0007669"/>
    <property type="project" value="UniProtKB-UniRule"/>
</dbReference>
<protein>
    <recommendedName>
        <fullName evidence="3">mitogen-activated protein kinase kinase kinase</fullName>
        <ecNumber evidence="3">2.7.11.25</ecNumber>
    </recommendedName>
</protein>
<evidence type="ECO:0000256" key="2">
    <source>
        <dbReference type="ARBA" id="ARBA00006529"/>
    </source>
</evidence>
<feature type="compositionally biased region" description="Low complexity" evidence="17">
    <location>
        <begin position="39"/>
        <end position="58"/>
    </location>
</feature>
<dbReference type="GO" id="GO:0004706">
    <property type="term" value="F:JUN kinase kinase kinase activity"/>
    <property type="evidence" value="ECO:0007669"/>
    <property type="project" value="TreeGrafter"/>
</dbReference>
<dbReference type="InterPro" id="IPR000719">
    <property type="entry name" value="Prot_kinase_dom"/>
</dbReference>
<dbReference type="Gene3D" id="3.30.200.20">
    <property type="entry name" value="Phosphorylase Kinase, domain 1"/>
    <property type="match status" value="1"/>
</dbReference>
<dbReference type="EC" id="2.7.11.25" evidence="3"/>
<sequence>MSPVVPIVAHMEKTRKKQPAAALENGDNHGLRSNLSASQQHHPANTQNQQQPQQQQSQGKSSGACVCTSLYDYEAQGDDELSLHRGDFIEVLSQDVKISGDDGWWTGKINGKVGIFPSNFVAEVQKIKDVEPVEIDFSELELEEVIGVGGFGKVYRGLWLNQEVAVKAARQDPDEDIAITIENVRQEAKLFWLLKHQNIVALMGVCLAEPNLCLIMEYARGGSLSRVLQQRRVIVSVLTDWAIQIARGMNYLHNQAPITLIHRDLKSSNVLLSEEIDTDELQFKTLKITDFGLAREVSKTTRMSAAGTYAWMSPEVIKTSTFSKASDVWSYGIVLWELLTGETPYKGIDTLAIAYGVAMSKLRLHIPATVPAPWRNLMEGCWELDPHARPTFPQIMAALDEVRRSNFTQTPHESFHTMQGHWKVEINEKVQEIRIKENDLRSREEEVRRALVHQKAVAEQLKKREEELHHREMHLLQRELSIAIIQQQSAKPTPKKRKGKFRKKLLNRTHQISAPSDFRHNITVQPSAGVVLNPSSPETPPGSPNLPRLRAIALCPIDPLPCRPSILCNMLEYSMPADGVKGKTWGPSTVHQKERGHIIPAPHEQHKRWSKSAPNLEKPLRAIPYTHTMTGLNQITAYGPEIEHSYGESSYGHNKCDLSPPPVPLTPYGFSPRLRGLPLRRPVVLLTYNVKCLLQNLAT</sequence>
<dbReference type="Pfam" id="PF14604">
    <property type="entry name" value="SH3_9"/>
    <property type="match status" value="1"/>
</dbReference>
<feature type="binding site" evidence="16">
    <location>
        <position position="167"/>
    </location>
    <ligand>
        <name>ATP</name>
        <dbReference type="ChEBI" id="CHEBI:30616"/>
    </ligand>
</feature>
<dbReference type="PROSITE" id="PS50002">
    <property type="entry name" value="SH3"/>
    <property type="match status" value="1"/>
</dbReference>
<gene>
    <name evidence="20" type="ORF">MNOR_LOCUS5288</name>
</gene>
<evidence type="ECO:0000256" key="10">
    <source>
        <dbReference type="ARBA" id="ARBA00022777"/>
    </source>
</evidence>
<dbReference type="SUPFAM" id="SSF56112">
    <property type="entry name" value="Protein kinase-like (PK-like)"/>
    <property type="match status" value="1"/>
</dbReference>
<organism evidence="20 21">
    <name type="scientific">Meganyctiphanes norvegica</name>
    <name type="common">Northern krill</name>
    <name type="synonym">Thysanopoda norvegica</name>
    <dbReference type="NCBI Taxonomy" id="48144"/>
    <lineage>
        <taxon>Eukaryota</taxon>
        <taxon>Metazoa</taxon>
        <taxon>Ecdysozoa</taxon>
        <taxon>Arthropoda</taxon>
        <taxon>Crustacea</taxon>
        <taxon>Multicrustacea</taxon>
        <taxon>Malacostraca</taxon>
        <taxon>Eumalacostraca</taxon>
        <taxon>Eucarida</taxon>
        <taxon>Euphausiacea</taxon>
        <taxon>Euphausiidae</taxon>
        <taxon>Meganyctiphanes</taxon>
    </lineage>
</organism>
<dbReference type="InterPro" id="IPR036028">
    <property type="entry name" value="SH3-like_dom_sf"/>
</dbReference>
<evidence type="ECO:0000256" key="8">
    <source>
        <dbReference type="ARBA" id="ARBA00022737"/>
    </source>
</evidence>
<dbReference type="InterPro" id="IPR001245">
    <property type="entry name" value="Ser-Thr/Tyr_kinase_cat_dom"/>
</dbReference>
<dbReference type="PRINTS" id="PR00452">
    <property type="entry name" value="SH3DOMAIN"/>
</dbReference>
<keyword evidence="4 15" id="KW-0728">SH3 domain</keyword>
<evidence type="ECO:0000256" key="14">
    <source>
        <dbReference type="ARBA" id="ARBA00048329"/>
    </source>
</evidence>
<dbReference type="InterPro" id="IPR051681">
    <property type="entry name" value="Ser/Thr_Kinases-Pseudokinases"/>
</dbReference>
<dbReference type="FunFam" id="1.10.510.10:FF:000076">
    <property type="entry name" value="Mitogen-activated protein kinase kinase kinase"/>
    <property type="match status" value="1"/>
</dbReference>
<keyword evidence="21" id="KW-1185">Reference proteome</keyword>
<accession>A0AAV2PX52</accession>
<evidence type="ECO:0000259" key="18">
    <source>
        <dbReference type="PROSITE" id="PS50002"/>
    </source>
</evidence>
<comment type="cofactor">
    <cofactor evidence="1">
        <name>Mg(2+)</name>
        <dbReference type="ChEBI" id="CHEBI:18420"/>
    </cofactor>
</comment>
<comment type="similarity">
    <text evidence="2">Belongs to the protein kinase superfamily. STE Ser/Thr protein kinase family. MAP kinase kinase kinase subfamily.</text>
</comment>
<evidence type="ECO:0000256" key="1">
    <source>
        <dbReference type="ARBA" id="ARBA00001946"/>
    </source>
</evidence>
<dbReference type="EMBL" id="CAXKWB010002025">
    <property type="protein sequence ID" value="CAL4066041.1"/>
    <property type="molecule type" value="Genomic_DNA"/>
</dbReference>
<dbReference type="Gene3D" id="2.30.30.40">
    <property type="entry name" value="SH3 Domains"/>
    <property type="match status" value="1"/>
</dbReference>
<dbReference type="CDD" id="cd11876">
    <property type="entry name" value="SH3_MLK"/>
    <property type="match status" value="1"/>
</dbReference>
<name>A0AAV2PX52_MEGNR</name>
<dbReference type="SMART" id="SM00220">
    <property type="entry name" value="S_TKc"/>
    <property type="match status" value="1"/>
</dbReference>
<dbReference type="Proteomes" id="UP001497623">
    <property type="component" value="Unassembled WGS sequence"/>
</dbReference>
<evidence type="ECO:0000256" key="17">
    <source>
        <dbReference type="SAM" id="MobiDB-lite"/>
    </source>
</evidence>
<dbReference type="SUPFAM" id="SSF50044">
    <property type="entry name" value="SH3-domain"/>
    <property type="match status" value="1"/>
</dbReference>
<evidence type="ECO:0000256" key="11">
    <source>
        <dbReference type="ARBA" id="ARBA00022840"/>
    </source>
</evidence>
<comment type="catalytic activity">
    <reaction evidence="13">
        <text>L-threonyl-[protein] + ATP = O-phospho-L-threonyl-[protein] + ADP + H(+)</text>
        <dbReference type="Rhea" id="RHEA:46608"/>
        <dbReference type="Rhea" id="RHEA-COMP:11060"/>
        <dbReference type="Rhea" id="RHEA-COMP:11605"/>
        <dbReference type="ChEBI" id="CHEBI:15378"/>
        <dbReference type="ChEBI" id="CHEBI:30013"/>
        <dbReference type="ChEBI" id="CHEBI:30616"/>
        <dbReference type="ChEBI" id="CHEBI:61977"/>
        <dbReference type="ChEBI" id="CHEBI:456216"/>
        <dbReference type="EC" id="2.7.11.25"/>
    </reaction>
</comment>
<dbReference type="PRINTS" id="PR00109">
    <property type="entry name" value="TYRKINASE"/>
</dbReference>
<evidence type="ECO:0000313" key="21">
    <source>
        <dbReference type="Proteomes" id="UP001497623"/>
    </source>
</evidence>
<dbReference type="Pfam" id="PF07714">
    <property type="entry name" value="PK_Tyr_Ser-Thr"/>
    <property type="match status" value="1"/>
</dbReference>
<keyword evidence="9 16" id="KW-0547">Nucleotide-binding</keyword>
<dbReference type="AlphaFoldDB" id="A0AAV2PX52"/>
<evidence type="ECO:0000256" key="3">
    <source>
        <dbReference type="ARBA" id="ARBA00012406"/>
    </source>
</evidence>
<feature type="non-terminal residue" evidence="20">
    <location>
        <position position="699"/>
    </location>
</feature>
<dbReference type="CDD" id="cd14061">
    <property type="entry name" value="STKc_MLK"/>
    <property type="match status" value="1"/>
</dbReference>
<dbReference type="PANTHER" id="PTHR44329">
    <property type="entry name" value="SERINE/THREONINE-PROTEIN KINASE TNNI3K-RELATED"/>
    <property type="match status" value="1"/>
</dbReference>
<dbReference type="InterPro" id="IPR011009">
    <property type="entry name" value="Kinase-like_dom_sf"/>
</dbReference>
<evidence type="ECO:0000256" key="6">
    <source>
        <dbReference type="ARBA" id="ARBA00022553"/>
    </source>
</evidence>
<evidence type="ECO:0000256" key="5">
    <source>
        <dbReference type="ARBA" id="ARBA00022527"/>
    </source>
</evidence>
<evidence type="ECO:0000256" key="13">
    <source>
        <dbReference type="ARBA" id="ARBA00047559"/>
    </source>
</evidence>
<evidence type="ECO:0000256" key="7">
    <source>
        <dbReference type="ARBA" id="ARBA00022679"/>
    </source>
</evidence>
<keyword evidence="8" id="KW-0677">Repeat</keyword>
<dbReference type="FunFam" id="3.30.200.20:FF:000085">
    <property type="entry name" value="Mitogen-activated protein kinase kinase kinase"/>
    <property type="match status" value="1"/>
</dbReference>
<dbReference type="GO" id="GO:0051130">
    <property type="term" value="P:positive regulation of cellular component organization"/>
    <property type="evidence" value="ECO:0007669"/>
    <property type="project" value="UniProtKB-ARBA"/>
</dbReference>
<dbReference type="FunFam" id="2.30.30.40:FF:000033">
    <property type="entry name" value="FCH and double SH3 domains protein 2"/>
    <property type="match status" value="1"/>
</dbReference>
<keyword evidence="10" id="KW-0418">Kinase</keyword>
<evidence type="ECO:0000313" key="20">
    <source>
        <dbReference type="EMBL" id="CAL4066041.1"/>
    </source>
</evidence>
<keyword evidence="6" id="KW-0597">Phosphoprotein</keyword>
<comment type="catalytic activity">
    <reaction evidence="14">
        <text>L-seryl-[protein] + ATP = O-phospho-L-seryl-[protein] + ADP + H(+)</text>
        <dbReference type="Rhea" id="RHEA:17989"/>
        <dbReference type="Rhea" id="RHEA-COMP:9863"/>
        <dbReference type="Rhea" id="RHEA-COMP:11604"/>
        <dbReference type="ChEBI" id="CHEBI:15378"/>
        <dbReference type="ChEBI" id="CHEBI:29999"/>
        <dbReference type="ChEBI" id="CHEBI:30616"/>
        <dbReference type="ChEBI" id="CHEBI:83421"/>
        <dbReference type="ChEBI" id="CHEBI:456216"/>
        <dbReference type="EC" id="2.7.11.25"/>
    </reaction>
</comment>
<evidence type="ECO:0000256" key="9">
    <source>
        <dbReference type="ARBA" id="ARBA00022741"/>
    </source>
</evidence>
<dbReference type="PROSITE" id="PS50011">
    <property type="entry name" value="PROTEIN_KINASE_DOM"/>
    <property type="match status" value="1"/>
</dbReference>
<evidence type="ECO:0000256" key="15">
    <source>
        <dbReference type="PROSITE-ProRule" id="PRU00192"/>
    </source>
</evidence>
<dbReference type="GO" id="GO:0006950">
    <property type="term" value="P:response to stress"/>
    <property type="evidence" value="ECO:0007669"/>
    <property type="project" value="UniProtKB-ARBA"/>
</dbReference>
<keyword evidence="12" id="KW-0175">Coiled coil</keyword>
<comment type="caution">
    <text evidence="20">The sequence shown here is derived from an EMBL/GenBank/DDBJ whole genome shotgun (WGS) entry which is preliminary data.</text>
</comment>
<proteinExistence type="inferred from homology"/>